<protein>
    <submittedName>
        <fullName evidence="2">Uncharacterized protein</fullName>
    </submittedName>
</protein>
<feature type="region of interest" description="Disordered" evidence="1">
    <location>
        <begin position="32"/>
        <end position="67"/>
    </location>
</feature>
<organism evidence="2">
    <name type="scientific">Tanacetum cinerariifolium</name>
    <name type="common">Dalmatian daisy</name>
    <name type="synonym">Chrysanthemum cinerariifolium</name>
    <dbReference type="NCBI Taxonomy" id="118510"/>
    <lineage>
        <taxon>Eukaryota</taxon>
        <taxon>Viridiplantae</taxon>
        <taxon>Streptophyta</taxon>
        <taxon>Embryophyta</taxon>
        <taxon>Tracheophyta</taxon>
        <taxon>Spermatophyta</taxon>
        <taxon>Magnoliopsida</taxon>
        <taxon>eudicotyledons</taxon>
        <taxon>Gunneridae</taxon>
        <taxon>Pentapetalae</taxon>
        <taxon>asterids</taxon>
        <taxon>campanulids</taxon>
        <taxon>Asterales</taxon>
        <taxon>Asteraceae</taxon>
        <taxon>Asteroideae</taxon>
        <taxon>Anthemideae</taxon>
        <taxon>Anthemidinae</taxon>
        <taxon>Tanacetum</taxon>
    </lineage>
</organism>
<accession>A0A699Q893</accession>
<dbReference type="AlphaFoldDB" id="A0A699Q893"/>
<comment type="caution">
    <text evidence="2">The sequence shown here is derived from an EMBL/GenBank/DDBJ whole genome shotgun (WGS) entry which is preliminary data.</text>
</comment>
<gene>
    <name evidence="2" type="ORF">Tci_830733</name>
</gene>
<reference evidence="2" key="1">
    <citation type="journal article" date="2019" name="Sci. Rep.">
        <title>Draft genome of Tanacetum cinerariifolium, the natural source of mosquito coil.</title>
        <authorList>
            <person name="Yamashiro T."/>
            <person name="Shiraishi A."/>
            <person name="Satake H."/>
            <person name="Nakayama K."/>
        </authorList>
    </citation>
    <scope>NUCLEOTIDE SEQUENCE</scope>
</reference>
<name>A0A699Q893_TANCI</name>
<sequence>MPLSLTRRLSTPLPPLSYYALVTPHHYATAVTTAGTTSRLHHAPPPATPPKPPPPSLPHLYRRHHHGSNNKGPFGLFYCHTAKKGVFVGGYGLLFTGGVSFGSGQQQ</sequence>
<evidence type="ECO:0000313" key="2">
    <source>
        <dbReference type="EMBL" id="GFC58763.1"/>
    </source>
</evidence>
<proteinExistence type="predicted"/>
<evidence type="ECO:0000256" key="1">
    <source>
        <dbReference type="SAM" id="MobiDB-lite"/>
    </source>
</evidence>
<dbReference type="EMBL" id="BKCJ010978809">
    <property type="protein sequence ID" value="GFC58763.1"/>
    <property type="molecule type" value="Genomic_DNA"/>
</dbReference>
<feature type="compositionally biased region" description="Pro residues" evidence="1">
    <location>
        <begin position="43"/>
        <end position="57"/>
    </location>
</feature>